<feature type="transmembrane region" description="Helical" evidence="6">
    <location>
        <begin position="156"/>
        <end position="174"/>
    </location>
</feature>
<dbReference type="InterPro" id="IPR004358">
    <property type="entry name" value="Sig_transdc_His_kin-like_C"/>
</dbReference>
<dbReference type="GO" id="GO:0005886">
    <property type="term" value="C:plasma membrane"/>
    <property type="evidence" value="ECO:0007669"/>
    <property type="project" value="TreeGrafter"/>
</dbReference>
<evidence type="ECO:0000256" key="1">
    <source>
        <dbReference type="ARBA" id="ARBA00000085"/>
    </source>
</evidence>
<dbReference type="AlphaFoldDB" id="A0A2S0MHQ0"/>
<evidence type="ECO:0000313" key="8">
    <source>
        <dbReference type="EMBL" id="AVO35412.1"/>
    </source>
</evidence>
<dbReference type="PANTHER" id="PTHR43047">
    <property type="entry name" value="TWO-COMPONENT HISTIDINE PROTEIN KINASE"/>
    <property type="match status" value="1"/>
</dbReference>
<evidence type="ECO:0000256" key="3">
    <source>
        <dbReference type="ARBA" id="ARBA00022553"/>
    </source>
</evidence>
<evidence type="ECO:0000256" key="2">
    <source>
        <dbReference type="ARBA" id="ARBA00012438"/>
    </source>
</evidence>
<dbReference type="EMBL" id="CP027666">
    <property type="protein sequence ID" value="AVO35412.1"/>
    <property type="molecule type" value="Genomic_DNA"/>
</dbReference>
<keyword evidence="9" id="KW-1185">Reference proteome</keyword>
<feature type="transmembrane region" description="Helical" evidence="6">
    <location>
        <begin position="130"/>
        <end position="149"/>
    </location>
</feature>
<keyword evidence="4" id="KW-0808">Transferase</keyword>
<dbReference type="SUPFAM" id="SSF47384">
    <property type="entry name" value="Homodimeric domain of signal transducing histidine kinase"/>
    <property type="match status" value="1"/>
</dbReference>
<feature type="transmembrane region" description="Helical" evidence="6">
    <location>
        <begin position="105"/>
        <end position="124"/>
    </location>
</feature>
<dbReference type="InterPro" id="IPR003594">
    <property type="entry name" value="HATPase_dom"/>
</dbReference>
<feature type="transmembrane region" description="Helical" evidence="6">
    <location>
        <begin position="59"/>
        <end position="78"/>
    </location>
</feature>
<proteinExistence type="predicted"/>
<comment type="catalytic activity">
    <reaction evidence="1">
        <text>ATP + protein L-histidine = ADP + protein N-phospho-L-histidine.</text>
        <dbReference type="EC" id="2.7.13.3"/>
    </reaction>
</comment>
<dbReference type="Pfam" id="PF00512">
    <property type="entry name" value="HisKA"/>
    <property type="match status" value="1"/>
</dbReference>
<organism evidence="8 9">
    <name type="scientific">Ottowia oryzae</name>
    <dbReference type="NCBI Taxonomy" id="2109914"/>
    <lineage>
        <taxon>Bacteria</taxon>
        <taxon>Pseudomonadati</taxon>
        <taxon>Pseudomonadota</taxon>
        <taxon>Betaproteobacteria</taxon>
        <taxon>Burkholderiales</taxon>
        <taxon>Comamonadaceae</taxon>
        <taxon>Ottowia</taxon>
    </lineage>
</organism>
<dbReference type="GO" id="GO:0000155">
    <property type="term" value="F:phosphorelay sensor kinase activity"/>
    <property type="evidence" value="ECO:0007669"/>
    <property type="project" value="InterPro"/>
</dbReference>
<dbReference type="InterPro" id="IPR005467">
    <property type="entry name" value="His_kinase_dom"/>
</dbReference>
<keyword evidence="6" id="KW-1133">Transmembrane helix</keyword>
<dbReference type="SMART" id="SM00387">
    <property type="entry name" value="HATPase_c"/>
    <property type="match status" value="1"/>
</dbReference>
<keyword evidence="5" id="KW-0418">Kinase</keyword>
<dbReference type="SUPFAM" id="SSF55874">
    <property type="entry name" value="ATPase domain of HSP90 chaperone/DNA topoisomerase II/histidine kinase"/>
    <property type="match status" value="1"/>
</dbReference>
<evidence type="ECO:0000256" key="4">
    <source>
        <dbReference type="ARBA" id="ARBA00022679"/>
    </source>
</evidence>
<dbReference type="PROSITE" id="PS50109">
    <property type="entry name" value="HIS_KIN"/>
    <property type="match status" value="1"/>
</dbReference>
<dbReference type="Pfam" id="PF02518">
    <property type="entry name" value="HATPase_c"/>
    <property type="match status" value="1"/>
</dbReference>
<sequence length="484" mass="53703">MNAVMPTPGAADTERRLKADWAESAAYNAFYGGMRTTQLTGLALASIVVALAYRYVPDWLLLAWTITVLCEALWLKLVRRHYEKLGRRQRDAARQLRFARAQRPLWLFNAMFWGLTPLMLFHYMPTETALLAWLPVIAGGLGRTSYLASHLHTARMYLSVIAGALTLSVGVGLVSELYVPLGMIRWAMPVVLVLYLLLFARLIRVHYARNAESIDVLYQNKLLIQSLQAQTRAAKAAAEFRTSFLAGAAHDLKQPISALGIYAEWLGSEPQLVDELAPKILQATQAINTLFDSMFDLAKLDVHRIQPDLRTVQVRHLLEDLHVQYRPLAVQKGLTLRLRTVDAQLVSDPIILRRILGNLVSNAIRYTSNGGVLLAARQRGDHVLFEVWDTGIGIAADQHVIIFDEFYKVPQRGTNDGFGLGLALVRRLAELMDYPLTLRSRLARGTMFRVRVPLTLGARQGADTAAIASAGRDGAQSAASASAT</sequence>
<dbReference type="GO" id="GO:0009927">
    <property type="term" value="F:histidine phosphotransfer kinase activity"/>
    <property type="evidence" value="ECO:0007669"/>
    <property type="project" value="TreeGrafter"/>
</dbReference>
<dbReference type="InterPro" id="IPR003661">
    <property type="entry name" value="HisK_dim/P_dom"/>
</dbReference>
<feature type="transmembrane region" description="Helical" evidence="6">
    <location>
        <begin position="36"/>
        <end position="53"/>
    </location>
</feature>
<name>A0A2S0MHQ0_9BURK</name>
<evidence type="ECO:0000256" key="5">
    <source>
        <dbReference type="ARBA" id="ARBA00022777"/>
    </source>
</evidence>
<dbReference type="CDD" id="cd00082">
    <property type="entry name" value="HisKA"/>
    <property type="match status" value="1"/>
</dbReference>
<dbReference type="Gene3D" id="1.10.287.130">
    <property type="match status" value="1"/>
</dbReference>
<protein>
    <recommendedName>
        <fullName evidence="2">histidine kinase</fullName>
        <ecNumber evidence="2">2.7.13.3</ecNumber>
    </recommendedName>
</protein>
<keyword evidence="6" id="KW-0812">Transmembrane</keyword>
<dbReference type="InterPro" id="IPR036890">
    <property type="entry name" value="HATPase_C_sf"/>
</dbReference>
<dbReference type="EC" id="2.7.13.3" evidence="2"/>
<dbReference type="PANTHER" id="PTHR43047:SF9">
    <property type="entry name" value="HISTIDINE KINASE"/>
    <property type="match status" value="1"/>
</dbReference>
<feature type="domain" description="Histidine kinase" evidence="7">
    <location>
        <begin position="247"/>
        <end position="456"/>
    </location>
</feature>
<evidence type="ECO:0000313" key="9">
    <source>
        <dbReference type="Proteomes" id="UP000239709"/>
    </source>
</evidence>
<dbReference type="InterPro" id="IPR036097">
    <property type="entry name" value="HisK_dim/P_sf"/>
</dbReference>
<feature type="transmembrane region" description="Helical" evidence="6">
    <location>
        <begin position="186"/>
        <end position="203"/>
    </location>
</feature>
<accession>A0A2S0MHQ0</accession>
<evidence type="ECO:0000256" key="6">
    <source>
        <dbReference type="SAM" id="Phobius"/>
    </source>
</evidence>
<evidence type="ECO:0000259" key="7">
    <source>
        <dbReference type="PROSITE" id="PS50109"/>
    </source>
</evidence>
<dbReference type="Proteomes" id="UP000239709">
    <property type="component" value="Chromosome"/>
</dbReference>
<dbReference type="SMART" id="SM00388">
    <property type="entry name" value="HisKA"/>
    <property type="match status" value="1"/>
</dbReference>
<keyword evidence="6" id="KW-0472">Membrane</keyword>
<dbReference type="OrthoDB" id="6114847at2"/>
<dbReference type="KEGG" id="otk:C6570_15150"/>
<dbReference type="Gene3D" id="3.30.565.10">
    <property type="entry name" value="Histidine kinase-like ATPase, C-terminal domain"/>
    <property type="match status" value="1"/>
</dbReference>
<keyword evidence="3" id="KW-0597">Phosphoprotein</keyword>
<dbReference type="PRINTS" id="PR00344">
    <property type="entry name" value="BCTRLSENSOR"/>
</dbReference>
<reference evidence="8 9" key="1">
    <citation type="submission" date="2018-03" db="EMBL/GenBank/DDBJ databases">
        <title>Genome sequencing of Ottowia sp.</title>
        <authorList>
            <person name="Kim S.-J."/>
            <person name="Heo J."/>
            <person name="Kwon S.-W."/>
        </authorList>
    </citation>
    <scope>NUCLEOTIDE SEQUENCE [LARGE SCALE GENOMIC DNA]</scope>
    <source>
        <strain evidence="8 9">KADR8-3</strain>
    </source>
</reference>
<gene>
    <name evidence="8" type="ORF">C6570_15150</name>
</gene>